<accession>A0A2S2C7N7</accession>
<dbReference type="RefSeq" id="WP_204165061.1">
    <property type="nucleotide sequence ID" value="NZ_CP021356.1"/>
</dbReference>
<reference evidence="1 2" key="1">
    <citation type="submission" date="2017-05" db="EMBL/GenBank/DDBJ databases">
        <title>Isolation of Rhodococcus sp. S2-17 biodegrading of BP-3.</title>
        <authorList>
            <person name="Lee Y."/>
            <person name="Kim K.H."/>
            <person name="Chun B.H."/>
            <person name="Jung H.S."/>
            <person name="Jeon C.O."/>
        </authorList>
    </citation>
    <scope>NUCLEOTIDE SEQUENCE [LARGE SCALE GENOMIC DNA]</scope>
    <source>
        <strain evidence="1 2">S2-17</strain>
        <plasmid evidence="2">prb29</plasmid>
    </source>
</reference>
<gene>
    <name evidence="1" type="ORF">CBI38_36210</name>
</gene>
<evidence type="ECO:0000313" key="1">
    <source>
        <dbReference type="EMBL" id="AWK76844.1"/>
    </source>
</evidence>
<name>A0A2S2C7N7_9NOCA</name>
<evidence type="ECO:0000313" key="2">
    <source>
        <dbReference type="Proteomes" id="UP000245711"/>
    </source>
</evidence>
<geneLocation type="plasmid" evidence="2">
    <name>prb29</name>
</geneLocation>
<protein>
    <submittedName>
        <fullName evidence="1">Uncharacterized protein</fullName>
    </submittedName>
</protein>
<dbReference type="AlphaFoldDB" id="A0A2S2C7N7"/>
<dbReference type="KEGG" id="roz:CBI38_36210"/>
<keyword evidence="1" id="KW-0614">Plasmid</keyword>
<sequence length="112" mass="12154">MMTDGRGGFLANYPFADLLMLGWRFVCFAPPETPPGVGIGARRALFVDDDNRTMTFDVDRHGQMHDHAIYAAGGDIIMIADSPHAALLLAASPLTAHPSALLEIRGVTEFRD</sequence>
<dbReference type="EMBL" id="CP021356">
    <property type="protein sequence ID" value="AWK76844.1"/>
    <property type="molecule type" value="Genomic_DNA"/>
</dbReference>
<keyword evidence="2" id="KW-1185">Reference proteome</keyword>
<proteinExistence type="predicted"/>
<dbReference type="Proteomes" id="UP000245711">
    <property type="component" value="Plasmid pRB29"/>
</dbReference>
<organism evidence="1 2">
    <name type="scientific">Rhodococcus oxybenzonivorans</name>
    <dbReference type="NCBI Taxonomy" id="1990687"/>
    <lineage>
        <taxon>Bacteria</taxon>
        <taxon>Bacillati</taxon>
        <taxon>Actinomycetota</taxon>
        <taxon>Actinomycetes</taxon>
        <taxon>Mycobacteriales</taxon>
        <taxon>Nocardiaceae</taxon>
        <taxon>Rhodococcus</taxon>
    </lineage>
</organism>